<evidence type="ECO:0000259" key="1">
    <source>
        <dbReference type="Pfam" id="PF06250"/>
    </source>
</evidence>
<sequence>MSSPVPSEYADTLESIKRLVHQARYVAQRRVNTELLRLYWQIGATIIERQKTAPWGSKVLSRLSADLRTEFPGVKGFSPANLKYMRRFAEAWPDPDAIGQRPVGQLPWGHVIELLDKLEDSELREWYSAKDVAHGWSRPVLAHQIKTSLHTREGAAPSNFPHALERTDSELAQQITKDPFTLEFLAIDGDTAERRLEDRLVERIIDTLRELGPGFAFVGRQVHFDVEGDDFFVDLLFFHVEQLRYVVIELKTTKFDPRDAGQFGFYVALVEDRLRRPQHQPTVGMLLVADKNESVVRYALAGTTQPIAVSRYDLSPAEQAALPAEDALTRAVALELDDHTPE</sequence>
<dbReference type="InterPro" id="IPR053148">
    <property type="entry name" value="PD-DEXK-like_domain"/>
</dbReference>
<organism evidence="3 4">
    <name type="scientific">Rhodococcus rhodochrous J3</name>
    <dbReference type="NCBI Taxonomy" id="903528"/>
    <lineage>
        <taxon>Bacteria</taxon>
        <taxon>Bacillati</taxon>
        <taxon>Actinomycetota</taxon>
        <taxon>Actinomycetes</taxon>
        <taxon>Mycobacteriales</taxon>
        <taxon>Nocardiaceae</taxon>
        <taxon>Rhodococcus</taxon>
    </lineage>
</organism>
<evidence type="ECO:0000313" key="3">
    <source>
        <dbReference type="EMBL" id="SMG52906.1"/>
    </source>
</evidence>
<dbReference type="PANTHER" id="PTHR30547:SF0">
    <property type="entry name" value="BLR8175 PROTEIN"/>
    <property type="match status" value="1"/>
</dbReference>
<dbReference type="PANTHER" id="PTHR30547">
    <property type="entry name" value="UNCHARACTERIZED PROTEIN YHCG-RELATED"/>
    <property type="match status" value="1"/>
</dbReference>
<name>A0ABY1MEZ0_RHORH</name>
<gene>
    <name evidence="3" type="ORF">SAMN02745947_04014</name>
</gene>
<evidence type="ECO:0000313" key="4">
    <source>
        <dbReference type="Proteomes" id="UP000193566"/>
    </source>
</evidence>
<dbReference type="Pfam" id="PF17761">
    <property type="entry name" value="DUF1016_N"/>
    <property type="match status" value="1"/>
</dbReference>
<dbReference type="EMBL" id="FXAV01000012">
    <property type="protein sequence ID" value="SMG52906.1"/>
    <property type="molecule type" value="Genomic_DNA"/>
</dbReference>
<evidence type="ECO:0000259" key="2">
    <source>
        <dbReference type="Pfam" id="PF17761"/>
    </source>
</evidence>
<reference evidence="3 4" key="1">
    <citation type="submission" date="2017-04" db="EMBL/GenBank/DDBJ databases">
        <authorList>
            <person name="Varghese N."/>
            <person name="Submissions S."/>
        </authorList>
    </citation>
    <scope>NUCLEOTIDE SEQUENCE [LARGE SCALE GENOMIC DNA]</scope>
    <source>
        <strain evidence="3 4">J3</strain>
    </source>
</reference>
<dbReference type="InterPro" id="IPR041527">
    <property type="entry name" value="YhcG_N"/>
</dbReference>
<dbReference type="Pfam" id="PF06250">
    <property type="entry name" value="YhcG_C"/>
    <property type="match status" value="1"/>
</dbReference>
<dbReference type="InterPro" id="IPR009362">
    <property type="entry name" value="YhcG_C"/>
</dbReference>
<comment type="caution">
    <text evidence="3">The sequence shown here is derived from an EMBL/GenBank/DDBJ whole genome shotgun (WGS) entry which is preliminary data.</text>
</comment>
<dbReference type="InterPro" id="IPR011856">
    <property type="entry name" value="tRNA_endonuc-like_dom_sf"/>
</dbReference>
<feature type="domain" description="YhcG PDDEXK nuclease" evidence="1">
    <location>
        <begin position="173"/>
        <end position="317"/>
    </location>
</feature>
<dbReference type="Proteomes" id="UP000193566">
    <property type="component" value="Unassembled WGS sequence"/>
</dbReference>
<dbReference type="Gene3D" id="3.40.1350.10">
    <property type="match status" value="1"/>
</dbReference>
<protein>
    <submittedName>
        <fullName evidence="3">Predicted nuclease of restriction endonuclease-like (RecB) superfamily, DUF1016 family</fullName>
    </submittedName>
</protein>
<feature type="domain" description="YhcG N-terminal" evidence="2">
    <location>
        <begin position="16"/>
        <end position="152"/>
    </location>
</feature>
<accession>A0ABY1MEZ0</accession>
<keyword evidence="4" id="KW-1185">Reference proteome</keyword>
<dbReference type="RefSeq" id="WP_085469982.1">
    <property type="nucleotide sequence ID" value="NZ_FXAV01000012.1"/>
</dbReference>
<proteinExistence type="predicted"/>